<protein>
    <submittedName>
        <fullName evidence="1">Uncharacterized protein</fullName>
    </submittedName>
</protein>
<dbReference type="EMBL" id="KN835416">
    <property type="protein sequence ID" value="KIK38004.1"/>
    <property type="molecule type" value="Genomic_DNA"/>
</dbReference>
<dbReference type="InParanoid" id="A0A0D0AIT3"/>
<evidence type="ECO:0000313" key="1">
    <source>
        <dbReference type="EMBL" id="KIK38004.1"/>
    </source>
</evidence>
<reference evidence="2" key="2">
    <citation type="submission" date="2015-01" db="EMBL/GenBank/DDBJ databases">
        <title>Evolutionary Origins and Diversification of the Mycorrhizal Mutualists.</title>
        <authorList>
            <consortium name="DOE Joint Genome Institute"/>
            <consortium name="Mycorrhizal Genomics Consortium"/>
            <person name="Kohler A."/>
            <person name="Kuo A."/>
            <person name="Nagy L.G."/>
            <person name="Floudas D."/>
            <person name="Copeland A."/>
            <person name="Barry K.W."/>
            <person name="Cichocki N."/>
            <person name="Veneault-Fourrey C."/>
            <person name="LaButti K."/>
            <person name="Lindquist E.A."/>
            <person name="Lipzen A."/>
            <person name="Lundell T."/>
            <person name="Morin E."/>
            <person name="Murat C."/>
            <person name="Riley R."/>
            <person name="Ohm R."/>
            <person name="Sun H."/>
            <person name="Tunlid A."/>
            <person name="Henrissat B."/>
            <person name="Grigoriev I.V."/>
            <person name="Hibbett D.S."/>
            <person name="Martin F."/>
        </authorList>
    </citation>
    <scope>NUCLEOTIDE SEQUENCE [LARGE SCALE GENOMIC DNA]</scope>
    <source>
        <strain evidence="2">UH-Slu-Lm8-n1</strain>
    </source>
</reference>
<proteinExistence type="predicted"/>
<name>A0A0D0AIT3_9AGAM</name>
<dbReference type="HOGENOM" id="CLU_2428529_0_0_1"/>
<dbReference type="AlphaFoldDB" id="A0A0D0AIT3"/>
<evidence type="ECO:0000313" key="2">
    <source>
        <dbReference type="Proteomes" id="UP000054485"/>
    </source>
</evidence>
<keyword evidence="2" id="KW-1185">Reference proteome</keyword>
<sequence length="91" mass="10619">MIASPIIYLPLPPSKYRPFKTTILFVVRLAFREGDILFIPFACKPRQIYTVVIHNTPNDLYRYISRVLSSGFRWLPVVSSALRTDRLPTRH</sequence>
<reference evidence="1 2" key="1">
    <citation type="submission" date="2014-04" db="EMBL/GenBank/DDBJ databases">
        <authorList>
            <consortium name="DOE Joint Genome Institute"/>
            <person name="Kuo A."/>
            <person name="Ruytinx J."/>
            <person name="Rineau F."/>
            <person name="Colpaert J."/>
            <person name="Kohler A."/>
            <person name="Nagy L.G."/>
            <person name="Floudas D."/>
            <person name="Copeland A."/>
            <person name="Barry K.W."/>
            <person name="Cichocki N."/>
            <person name="Veneault-Fourrey C."/>
            <person name="LaButti K."/>
            <person name="Lindquist E.A."/>
            <person name="Lipzen A."/>
            <person name="Lundell T."/>
            <person name="Morin E."/>
            <person name="Murat C."/>
            <person name="Sun H."/>
            <person name="Tunlid A."/>
            <person name="Henrissat B."/>
            <person name="Grigoriev I.V."/>
            <person name="Hibbett D.S."/>
            <person name="Martin F."/>
            <person name="Nordberg H.P."/>
            <person name="Cantor M.N."/>
            <person name="Hua S.X."/>
        </authorList>
    </citation>
    <scope>NUCLEOTIDE SEQUENCE [LARGE SCALE GENOMIC DNA]</scope>
    <source>
        <strain evidence="1 2">UH-Slu-Lm8-n1</strain>
    </source>
</reference>
<gene>
    <name evidence="1" type="ORF">CY34DRAFT_415853</name>
</gene>
<dbReference type="Proteomes" id="UP000054485">
    <property type="component" value="Unassembled WGS sequence"/>
</dbReference>
<organism evidence="1 2">
    <name type="scientific">Suillus luteus UH-Slu-Lm8-n1</name>
    <dbReference type="NCBI Taxonomy" id="930992"/>
    <lineage>
        <taxon>Eukaryota</taxon>
        <taxon>Fungi</taxon>
        <taxon>Dikarya</taxon>
        <taxon>Basidiomycota</taxon>
        <taxon>Agaricomycotina</taxon>
        <taxon>Agaricomycetes</taxon>
        <taxon>Agaricomycetidae</taxon>
        <taxon>Boletales</taxon>
        <taxon>Suillineae</taxon>
        <taxon>Suillaceae</taxon>
        <taxon>Suillus</taxon>
    </lineage>
</organism>
<accession>A0A0D0AIT3</accession>